<dbReference type="Proteomes" id="UP000717515">
    <property type="component" value="Unassembled WGS sequence"/>
</dbReference>
<evidence type="ECO:0000313" key="3">
    <source>
        <dbReference type="Proteomes" id="UP000717515"/>
    </source>
</evidence>
<organism evidence="2 3">
    <name type="scientific">Mortierella alpina</name>
    <name type="common">Oleaginous fungus</name>
    <name type="synonym">Mortierella renispora</name>
    <dbReference type="NCBI Taxonomy" id="64518"/>
    <lineage>
        <taxon>Eukaryota</taxon>
        <taxon>Fungi</taxon>
        <taxon>Fungi incertae sedis</taxon>
        <taxon>Mucoromycota</taxon>
        <taxon>Mortierellomycotina</taxon>
        <taxon>Mortierellomycetes</taxon>
        <taxon>Mortierellales</taxon>
        <taxon>Mortierellaceae</taxon>
        <taxon>Mortierella</taxon>
    </lineage>
</organism>
<accession>A0A9P7ZZ84</accession>
<reference evidence="2" key="1">
    <citation type="submission" date="2021-07" db="EMBL/GenBank/DDBJ databases">
        <title>Draft genome of Mortierella alpina, strain LL118, isolated from an aspen leaf litter sample.</title>
        <authorList>
            <person name="Yang S."/>
            <person name="Vinatzer B.A."/>
        </authorList>
    </citation>
    <scope>NUCLEOTIDE SEQUENCE</scope>
    <source>
        <strain evidence="2">LL118</strain>
    </source>
</reference>
<sequence length="272" mass="31317">MHCEDPDITEEDAILNRTIYDSDVKETEEEASAVSSHQDTTADHSNTEAPIIVSGLDLTPADIARTAARKAEHDENVPTSDGIPGNTYRIEYEHRHNHPLGDKNNIGTQFKSGAMRERIKAMLMRGMSINAIMDRLTMDYASFSRFLEDPSHERLSRDKFISYEDVYNIAYVMNAKVMRKHADQTVSVRLWMKDLERQGFFTYYDREHALFHGFSSPWQLDQLRMWGDVFCFDGTHHDCGKDTNLYSIVVKNRETGFSVPVAFFLTKLPHRD</sequence>
<protein>
    <submittedName>
        <fullName evidence="2">Uncharacterized protein</fullName>
    </submittedName>
</protein>
<feature type="region of interest" description="Disordered" evidence="1">
    <location>
        <begin position="25"/>
        <end position="47"/>
    </location>
</feature>
<proteinExistence type="predicted"/>
<gene>
    <name evidence="2" type="ORF">KVV02_003870</name>
</gene>
<dbReference type="EMBL" id="JAIFTL010000413">
    <property type="protein sequence ID" value="KAG9319601.1"/>
    <property type="molecule type" value="Genomic_DNA"/>
</dbReference>
<comment type="caution">
    <text evidence="2">The sequence shown here is derived from an EMBL/GenBank/DDBJ whole genome shotgun (WGS) entry which is preliminary data.</text>
</comment>
<evidence type="ECO:0000256" key="1">
    <source>
        <dbReference type="SAM" id="MobiDB-lite"/>
    </source>
</evidence>
<dbReference type="AlphaFoldDB" id="A0A9P7ZZ84"/>
<name>A0A9P7ZZ84_MORAP</name>
<evidence type="ECO:0000313" key="2">
    <source>
        <dbReference type="EMBL" id="KAG9319601.1"/>
    </source>
</evidence>